<accession>A0A9X2JL02</accession>
<evidence type="ECO:0000256" key="4">
    <source>
        <dbReference type="ARBA" id="ARBA00047645"/>
    </source>
</evidence>
<evidence type="ECO:0000256" key="6">
    <source>
        <dbReference type="RuleBase" id="RU004168"/>
    </source>
</evidence>
<dbReference type="PANTHER" id="PTHR47268">
    <property type="entry name" value="ACYLPHOSPHATASE"/>
    <property type="match status" value="1"/>
</dbReference>
<dbReference type="EC" id="3.6.1.7" evidence="2 5"/>
<dbReference type="Gene3D" id="3.30.70.100">
    <property type="match status" value="1"/>
</dbReference>
<dbReference type="InterPro" id="IPR001792">
    <property type="entry name" value="Acylphosphatase-like_dom"/>
</dbReference>
<gene>
    <name evidence="8" type="ORF">LB941_03695</name>
</gene>
<keyword evidence="5" id="KW-0378">Hydrolase</keyword>
<sequence>MKAVKLKVSGLVQGVGFRYMTKILADRLGVVGIVRNMNDGSVYIEAQAPTQILYQFISAVKAGPSPSGKVDHVEITAIPVQNFTKFDVVYY</sequence>
<dbReference type="SUPFAM" id="SSF54975">
    <property type="entry name" value="Acylphosphatase/BLUF domain-like"/>
    <property type="match status" value="1"/>
</dbReference>
<name>A0A9X2JL02_9LACO</name>
<organism evidence="8 9">
    <name type="scientific">Ligilactobacillus ubinensis</name>
    <dbReference type="NCBI Taxonomy" id="2876789"/>
    <lineage>
        <taxon>Bacteria</taxon>
        <taxon>Bacillati</taxon>
        <taxon>Bacillota</taxon>
        <taxon>Bacilli</taxon>
        <taxon>Lactobacillales</taxon>
        <taxon>Lactobacillaceae</taxon>
        <taxon>Ligilactobacillus</taxon>
    </lineage>
</organism>
<dbReference type="InterPro" id="IPR017968">
    <property type="entry name" value="Acylphosphatase_CS"/>
</dbReference>
<evidence type="ECO:0000313" key="9">
    <source>
        <dbReference type="Proteomes" id="UP001139006"/>
    </source>
</evidence>
<dbReference type="InterPro" id="IPR036046">
    <property type="entry name" value="Acylphosphatase-like_dom_sf"/>
</dbReference>
<dbReference type="EMBL" id="JAIULA010000005">
    <property type="protein sequence ID" value="MCP0886439.1"/>
    <property type="molecule type" value="Genomic_DNA"/>
</dbReference>
<dbReference type="PANTHER" id="PTHR47268:SF4">
    <property type="entry name" value="ACYLPHOSPHATASE"/>
    <property type="match status" value="1"/>
</dbReference>
<dbReference type="Pfam" id="PF00708">
    <property type="entry name" value="Acylphosphatase"/>
    <property type="match status" value="1"/>
</dbReference>
<evidence type="ECO:0000259" key="7">
    <source>
        <dbReference type="PROSITE" id="PS51160"/>
    </source>
</evidence>
<dbReference type="PROSITE" id="PS51160">
    <property type="entry name" value="ACYLPHOSPHATASE_3"/>
    <property type="match status" value="1"/>
</dbReference>
<evidence type="ECO:0000313" key="8">
    <source>
        <dbReference type="EMBL" id="MCP0886439.1"/>
    </source>
</evidence>
<dbReference type="AlphaFoldDB" id="A0A9X2JL02"/>
<dbReference type="PRINTS" id="PR00112">
    <property type="entry name" value="ACYLPHPHTASE"/>
</dbReference>
<feature type="domain" description="Acylphosphatase-like" evidence="7">
    <location>
        <begin position="3"/>
        <end position="90"/>
    </location>
</feature>
<proteinExistence type="inferred from homology"/>
<dbReference type="InterPro" id="IPR020456">
    <property type="entry name" value="Acylphosphatase"/>
</dbReference>
<dbReference type="RefSeq" id="WP_253359573.1">
    <property type="nucleotide sequence ID" value="NZ_JAIULA010000005.1"/>
</dbReference>
<feature type="active site" evidence="5">
    <location>
        <position position="18"/>
    </location>
</feature>
<evidence type="ECO:0000256" key="5">
    <source>
        <dbReference type="PROSITE-ProRule" id="PRU00520"/>
    </source>
</evidence>
<evidence type="ECO:0000256" key="3">
    <source>
        <dbReference type="ARBA" id="ARBA00015991"/>
    </source>
</evidence>
<evidence type="ECO:0000256" key="1">
    <source>
        <dbReference type="ARBA" id="ARBA00005614"/>
    </source>
</evidence>
<comment type="catalytic activity">
    <reaction evidence="4 5">
        <text>an acyl phosphate + H2O = a carboxylate + phosphate + H(+)</text>
        <dbReference type="Rhea" id="RHEA:14965"/>
        <dbReference type="ChEBI" id="CHEBI:15377"/>
        <dbReference type="ChEBI" id="CHEBI:15378"/>
        <dbReference type="ChEBI" id="CHEBI:29067"/>
        <dbReference type="ChEBI" id="CHEBI:43474"/>
        <dbReference type="ChEBI" id="CHEBI:59918"/>
        <dbReference type="EC" id="3.6.1.7"/>
    </reaction>
</comment>
<feature type="active site" evidence="5">
    <location>
        <position position="36"/>
    </location>
</feature>
<protein>
    <recommendedName>
        <fullName evidence="3 5">acylphosphatase</fullName>
        <ecNumber evidence="2 5">3.6.1.7</ecNumber>
    </recommendedName>
</protein>
<evidence type="ECO:0000256" key="2">
    <source>
        <dbReference type="ARBA" id="ARBA00012150"/>
    </source>
</evidence>
<dbReference type="GO" id="GO:0003998">
    <property type="term" value="F:acylphosphatase activity"/>
    <property type="evidence" value="ECO:0007669"/>
    <property type="project" value="UniProtKB-EC"/>
</dbReference>
<reference evidence="8 9" key="1">
    <citation type="journal article" date="2023" name="Int. J. Syst. Evol. Microbiol.">
        <title>Ligilactobacillus ubinensis sp. nov., a novel species isolated from the wild ferment of a durian fruit (Durio zibethinus).</title>
        <authorList>
            <person name="Heng Y.C."/>
            <person name="Menon N."/>
            <person name="Chen B."/>
            <person name="Loo B.Z.L."/>
            <person name="Wong G.W.J."/>
            <person name="Lim A.C.H."/>
            <person name="Silvaraju S."/>
            <person name="Kittelmann S."/>
        </authorList>
    </citation>
    <scope>NUCLEOTIDE SEQUENCE [LARGE SCALE GENOMIC DNA]</scope>
    <source>
        <strain evidence="8 9">WILCCON 0076</strain>
    </source>
</reference>
<dbReference type="PROSITE" id="PS00150">
    <property type="entry name" value="ACYLPHOSPHATASE_1"/>
    <property type="match status" value="1"/>
</dbReference>
<keyword evidence="9" id="KW-1185">Reference proteome</keyword>
<comment type="similarity">
    <text evidence="1 6">Belongs to the acylphosphatase family.</text>
</comment>
<comment type="caution">
    <text evidence="8">The sequence shown here is derived from an EMBL/GenBank/DDBJ whole genome shotgun (WGS) entry which is preliminary data.</text>
</comment>
<dbReference type="Proteomes" id="UP001139006">
    <property type="component" value="Unassembled WGS sequence"/>
</dbReference>